<evidence type="ECO:0000313" key="5">
    <source>
        <dbReference type="Proteomes" id="UP001222325"/>
    </source>
</evidence>
<keyword evidence="1" id="KW-0479">Metal-binding</keyword>
<dbReference type="AlphaFoldDB" id="A0AAD6TVP4"/>
<organism evidence="4 5">
    <name type="scientific">Mycena belliarum</name>
    <dbReference type="NCBI Taxonomy" id="1033014"/>
    <lineage>
        <taxon>Eukaryota</taxon>
        <taxon>Fungi</taxon>
        <taxon>Dikarya</taxon>
        <taxon>Basidiomycota</taxon>
        <taxon>Agaricomycotina</taxon>
        <taxon>Agaricomycetes</taxon>
        <taxon>Agaricomycetidae</taxon>
        <taxon>Agaricales</taxon>
        <taxon>Marasmiineae</taxon>
        <taxon>Mycenaceae</taxon>
        <taxon>Mycena</taxon>
    </lineage>
</organism>
<accession>A0AAD6TVP4</accession>
<dbReference type="EMBL" id="JARJCN010000058">
    <property type="protein sequence ID" value="KAJ7079827.1"/>
    <property type="molecule type" value="Genomic_DNA"/>
</dbReference>
<name>A0AAD6TVP4_9AGAR</name>
<evidence type="ECO:0000259" key="3">
    <source>
        <dbReference type="PROSITE" id="PS50089"/>
    </source>
</evidence>
<sequence length="234" mass="26690">MARLLRGPGFSTHVELWSWLIPMDELERNPNSSQTPGKKKPLKEDVDPASRPLIIFRGPPSTIRQHAPARLLSSGKTNVYPRSNHQRPRSPCQGKSPQAEKCGKHPRQQQRYNLGGTHTCAHLYLSEVRPPSLADFKEHHMCAICFGVKCHPVVYECGHSQCYVCVRVWLEKSWSCPECWKTMIRVPSRCYGEEHSIAADYLERGWVDKSQVSYDWLGLTFPTRLAVIEDPDSP</sequence>
<keyword evidence="1" id="KW-0863">Zinc-finger</keyword>
<keyword evidence="5" id="KW-1185">Reference proteome</keyword>
<gene>
    <name evidence="4" type="ORF">B0H15DRAFT_953915</name>
</gene>
<dbReference type="GO" id="GO:0008270">
    <property type="term" value="F:zinc ion binding"/>
    <property type="evidence" value="ECO:0007669"/>
    <property type="project" value="UniProtKB-KW"/>
</dbReference>
<dbReference type="Proteomes" id="UP001222325">
    <property type="component" value="Unassembled WGS sequence"/>
</dbReference>
<dbReference type="Pfam" id="PF13923">
    <property type="entry name" value="zf-C3HC4_2"/>
    <property type="match status" value="1"/>
</dbReference>
<feature type="region of interest" description="Disordered" evidence="2">
    <location>
        <begin position="28"/>
        <end position="107"/>
    </location>
</feature>
<evidence type="ECO:0000256" key="2">
    <source>
        <dbReference type="SAM" id="MobiDB-lite"/>
    </source>
</evidence>
<dbReference type="SUPFAM" id="SSF57850">
    <property type="entry name" value="RING/U-box"/>
    <property type="match status" value="1"/>
</dbReference>
<dbReference type="InterPro" id="IPR013083">
    <property type="entry name" value="Znf_RING/FYVE/PHD"/>
</dbReference>
<protein>
    <recommendedName>
        <fullName evidence="3">RING-type domain-containing protein</fullName>
    </recommendedName>
</protein>
<dbReference type="PROSITE" id="PS50089">
    <property type="entry name" value="ZF_RING_2"/>
    <property type="match status" value="1"/>
</dbReference>
<dbReference type="SMART" id="SM00184">
    <property type="entry name" value="RING"/>
    <property type="match status" value="1"/>
</dbReference>
<evidence type="ECO:0000313" key="4">
    <source>
        <dbReference type="EMBL" id="KAJ7079827.1"/>
    </source>
</evidence>
<comment type="caution">
    <text evidence="4">The sequence shown here is derived from an EMBL/GenBank/DDBJ whole genome shotgun (WGS) entry which is preliminary data.</text>
</comment>
<evidence type="ECO:0000256" key="1">
    <source>
        <dbReference type="PROSITE-ProRule" id="PRU00175"/>
    </source>
</evidence>
<proteinExistence type="predicted"/>
<feature type="domain" description="RING-type" evidence="3">
    <location>
        <begin position="142"/>
        <end position="179"/>
    </location>
</feature>
<dbReference type="Gene3D" id="3.30.40.10">
    <property type="entry name" value="Zinc/RING finger domain, C3HC4 (zinc finger)"/>
    <property type="match status" value="1"/>
</dbReference>
<dbReference type="InterPro" id="IPR001841">
    <property type="entry name" value="Znf_RING"/>
</dbReference>
<feature type="compositionally biased region" description="Polar residues" evidence="2">
    <location>
        <begin position="74"/>
        <end position="83"/>
    </location>
</feature>
<keyword evidence="1" id="KW-0862">Zinc</keyword>
<reference evidence="4" key="1">
    <citation type="submission" date="2023-03" db="EMBL/GenBank/DDBJ databases">
        <title>Massive genome expansion in bonnet fungi (Mycena s.s.) driven by repeated elements and novel gene families across ecological guilds.</title>
        <authorList>
            <consortium name="Lawrence Berkeley National Laboratory"/>
            <person name="Harder C.B."/>
            <person name="Miyauchi S."/>
            <person name="Viragh M."/>
            <person name="Kuo A."/>
            <person name="Thoen E."/>
            <person name="Andreopoulos B."/>
            <person name="Lu D."/>
            <person name="Skrede I."/>
            <person name="Drula E."/>
            <person name="Henrissat B."/>
            <person name="Morin E."/>
            <person name="Kohler A."/>
            <person name="Barry K."/>
            <person name="LaButti K."/>
            <person name="Morin E."/>
            <person name="Salamov A."/>
            <person name="Lipzen A."/>
            <person name="Mereny Z."/>
            <person name="Hegedus B."/>
            <person name="Baldrian P."/>
            <person name="Stursova M."/>
            <person name="Weitz H."/>
            <person name="Taylor A."/>
            <person name="Grigoriev I.V."/>
            <person name="Nagy L.G."/>
            <person name="Martin F."/>
            <person name="Kauserud H."/>
        </authorList>
    </citation>
    <scope>NUCLEOTIDE SEQUENCE</scope>
    <source>
        <strain evidence="4">CBHHK173m</strain>
    </source>
</reference>